<evidence type="ECO:0000313" key="2">
    <source>
        <dbReference type="EMBL" id="GJT69451.1"/>
    </source>
</evidence>
<dbReference type="Proteomes" id="UP001151760">
    <property type="component" value="Unassembled WGS sequence"/>
</dbReference>
<protein>
    <submittedName>
        <fullName evidence="2">Uncharacterized protein</fullName>
    </submittedName>
</protein>
<evidence type="ECO:0000256" key="1">
    <source>
        <dbReference type="SAM" id="MobiDB-lite"/>
    </source>
</evidence>
<evidence type="ECO:0000313" key="3">
    <source>
        <dbReference type="Proteomes" id="UP001151760"/>
    </source>
</evidence>
<comment type="caution">
    <text evidence="2">The sequence shown here is derived from an EMBL/GenBank/DDBJ whole genome shotgun (WGS) entry which is preliminary data.</text>
</comment>
<gene>
    <name evidence="2" type="ORF">Tco_1028737</name>
</gene>
<feature type="region of interest" description="Disordered" evidence="1">
    <location>
        <begin position="309"/>
        <end position="342"/>
    </location>
</feature>
<reference evidence="2" key="2">
    <citation type="submission" date="2022-01" db="EMBL/GenBank/DDBJ databases">
        <authorList>
            <person name="Yamashiro T."/>
            <person name="Shiraishi A."/>
            <person name="Satake H."/>
            <person name="Nakayama K."/>
        </authorList>
    </citation>
    <scope>NUCLEOTIDE SEQUENCE</scope>
</reference>
<dbReference type="EMBL" id="BQNB010017989">
    <property type="protein sequence ID" value="GJT69451.1"/>
    <property type="molecule type" value="Genomic_DNA"/>
</dbReference>
<sequence>MPMWIISRGAVLLILLMEYKVLRDFLLHYSLINNSARLSNKFRGFYFSFKFDISDLLHHVITTIAYSIQDKDTSQSKKNLQSSSMTFIHKTLIIPSVLDSCFISYTVSEVKRLIQLMHTTMVPEQVKTMKIQAGIQVSRPGELKRQLQLWKRFGRLYLIVFVLVRNIRRDAFVRFVLLRWKGWDDVYTLLFVALIERRDKKNTIVLLLHLIRRRRKEERINHLKTKSRYVSDQEATDDEIGFIMKSNTWVLSDLPPGCKPLGCKCIFKRKMKVDGTIDKFKSRLHNATSVGIQSQVVFRVAIAATLTTHENDERGGPQLSRGCWNDHPQRQHVQPYGEDSDVKDEFKDGCNGGRRFGQRGVREFDYRQWAKDVSTFHGSMNVEDFLDWISELDTFFKFYEIPMGSRVDLIAYKLKWGAQSW</sequence>
<reference evidence="2" key="1">
    <citation type="journal article" date="2022" name="Int. J. Mol. Sci.">
        <title>Draft Genome of Tanacetum Coccineum: Genomic Comparison of Closely Related Tanacetum-Family Plants.</title>
        <authorList>
            <person name="Yamashiro T."/>
            <person name="Shiraishi A."/>
            <person name="Nakayama K."/>
            <person name="Satake H."/>
        </authorList>
    </citation>
    <scope>NUCLEOTIDE SEQUENCE</scope>
</reference>
<organism evidence="2 3">
    <name type="scientific">Tanacetum coccineum</name>
    <dbReference type="NCBI Taxonomy" id="301880"/>
    <lineage>
        <taxon>Eukaryota</taxon>
        <taxon>Viridiplantae</taxon>
        <taxon>Streptophyta</taxon>
        <taxon>Embryophyta</taxon>
        <taxon>Tracheophyta</taxon>
        <taxon>Spermatophyta</taxon>
        <taxon>Magnoliopsida</taxon>
        <taxon>eudicotyledons</taxon>
        <taxon>Gunneridae</taxon>
        <taxon>Pentapetalae</taxon>
        <taxon>asterids</taxon>
        <taxon>campanulids</taxon>
        <taxon>Asterales</taxon>
        <taxon>Asteraceae</taxon>
        <taxon>Asteroideae</taxon>
        <taxon>Anthemideae</taxon>
        <taxon>Anthemidinae</taxon>
        <taxon>Tanacetum</taxon>
    </lineage>
</organism>
<proteinExistence type="predicted"/>
<keyword evidence="3" id="KW-1185">Reference proteome</keyword>
<name>A0ABQ5G1F3_9ASTR</name>
<accession>A0ABQ5G1F3</accession>